<evidence type="ECO:0008006" key="5">
    <source>
        <dbReference type="Google" id="ProtNLM"/>
    </source>
</evidence>
<comment type="caution">
    <text evidence="3">The sequence shown here is derived from an EMBL/GenBank/DDBJ whole genome shotgun (WGS) entry which is preliminary data.</text>
</comment>
<proteinExistence type="predicted"/>
<feature type="region of interest" description="Disordered" evidence="1">
    <location>
        <begin position="31"/>
        <end position="52"/>
    </location>
</feature>
<evidence type="ECO:0000256" key="1">
    <source>
        <dbReference type="SAM" id="MobiDB-lite"/>
    </source>
</evidence>
<feature type="signal peptide" evidence="2">
    <location>
        <begin position="1"/>
        <end position="29"/>
    </location>
</feature>
<evidence type="ECO:0000313" key="3">
    <source>
        <dbReference type="EMBL" id="GAA3904116.1"/>
    </source>
</evidence>
<sequence length="132" mass="14712">MTSPATLRQRFAPALLAAALIPLAFAVHAAPGGQGNSMQAGEMPAALKERMEQRRQAVYDQAGIDKATQKTLNAAQKEHYQAMQKLRQDYRQRMQDILTDEQQQALQQAMRDVQRDAMKQRGQGQGKPVPQP</sequence>
<accession>A0ABP7LMN6</accession>
<reference evidence="4" key="1">
    <citation type="journal article" date="2019" name="Int. J. Syst. Evol. Microbiol.">
        <title>The Global Catalogue of Microorganisms (GCM) 10K type strain sequencing project: providing services to taxonomists for standard genome sequencing and annotation.</title>
        <authorList>
            <consortium name="The Broad Institute Genomics Platform"/>
            <consortium name="The Broad Institute Genome Sequencing Center for Infectious Disease"/>
            <person name="Wu L."/>
            <person name="Ma J."/>
        </authorList>
    </citation>
    <scope>NUCLEOTIDE SEQUENCE [LARGE SCALE GENOMIC DNA]</scope>
    <source>
        <strain evidence="4">JCM 16914</strain>
    </source>
</reference>
<name>A0ABP7LMN6_9GAMM</name>
<keyword evidence="4" id="KW-1185">Reference proteome</keyword>
<feature type="chain" id="PRO_5045589183" description="Zinc resistance-associated protein" evidence="2">
    <location>
        <begin position="30"/>
        <end position="132"/>
    </location>
</feature>
<organism evidence="3 4">
    <name type="scientific">Halomonas cibimaris</name>
    <dbReference type="NCBI Taxonomy" id="657012"/>
    <lineage>
        <taxon>Bacteria</taxon>
        <taxon>Pseudomonadati</taxon>
        <taxon>Pseudomonadota</taxon>
        <taxon>Gammaproteobacteria</taxon>
        <taxon>Oceanospirillales</taxon>
        <taxon>Halomonadaceae</taxon>
        <taxon>Halomonas</taxon>
    </lineage>
</organism>
<gene>
    <name evidence="3" type="ORF">GCM10022228_12970</name>
</gene>
<protein>
    <recommendedName>
        <fullName evidence="5">Zinc resistance-associated protein</fullName>
    </recommendedName>
</protein>
<keyword evidence="2" id="KW-0732">Signal</keyword>
<dbReference type="Proteomes" id="UP001500133">
    <property type="component" value="Unassembled WGS sequence"/>
</dbReference>
<evidence type="ECO:0000256" key="2">
    <source>
        <dbReference type="SAM" id="SignalP"/>
    </source>
</evidence>
<evidence type="ECO:0000313" key="4">
    <source>
        <dbReference type="Proteomes" id="UP001500133"/>
    </source>
</evidence>
<dbReference type="RefSeq" id="WP_344703532.1">
    <property type="nucleotide sequence ID" value="NZ_BAAAZT010000063.1"/>
</dbReference>
<dbReference type="EMBL" id="BAAAZT010000063">
    <property type="protein sequence ID" value="GAA3904116.1"/>
    <property type="molecule type" value="Genomic_DNA"/>
</dbReference>
<feature type="region of interest" description="Disordered" evidence="1">
    <location>
        <begin position="94"/>
        <end position="132"/>
    </location>
</feature>